<feature type="domain" description="FAS1" evidence="2">
    <location>
        <begin position="33"/>
        <end position="176"/>
    </location>
</feature>
<dbReference type="Gene3D" id="2.30.180.10">
    <property type="entry name" value="FAS1 domain"/>
    <property type="match status" value="2"/>
</dbReference>
<gene>
    <name evidence="3" type="ORF">OUZ56_009072</name>
</gene>
<dbReference type="PANTHER" id="PTHR10900:SF120">
    <property type="entry name" value="MUCIN-5AC-RELATED"/>
    <property type="match status" value="1"/>
</dbReference>
<reference evidence="3 4" key="1">
    <citation type="journal article" date="2023" name="Nucleic Acids Res.">
        <title>The hologenome of Daphnia magna reveals possible DNA methylation and microbiome-mediated evolution of the host genome.</title>
        <authorList>
            <person name="Chaturvedi A."/>
            <person name="Li X."/>
            <person name="Dhandapani V."/>
            <person name="Marshall H."/>
            <person name="Kissane S."/>
            <person name="Cuenca-Cambronero M."/>
            <person name="Asole G."/>
            <person name="Calvet F."/>
            <person name="Ruiz-Romero M."/>
            <person name="Marangio P."/>
            <person name="Guigo R."/>
            <person name="Rago D."/>
            <person name="Mirbahai L."/>
            <person name="Eastwood N."/>
            <person name="Colbourne J.K."/>
            <person name="Zhou J."/>
            <person name="Mallon E."/>
            <person name="Orsini L."/>
        </authorList>
    </citation>
    <scope>NUCLEOTIDE SEQUENCE [LARGE SCALE GENOMIC DNA]</scope>
    <source>
        <strain evidence="3">LRV0_1</strain>
    </source>
</reference>
<dbReference type="InterPro" id="IPR050904">
    <property type="entry name" value="Adhesion/Biosynth-related"/>
</dbReference>
<evidence type="ECO:0000259" key="2">
    <source>
        <dbReference type="PROSITE" id="PS50213"/>
    </source>
</evidence>
<keyword evidence="1" id="KW-0732">Signal</keyword>
<name>A0ABR0AEY4_9CRUS</name>
<dbReference type="SMART" id="SM00554">
    <property type="entry name" value="FAS1"/>
    <property type="match status" value="2"/>
</dbReference>
<sequence>MKLLIISVLLTAASAQIFNSTNYLNYNSSSEDNCENVLTVLKNRGLTTLLGLLAKTELDSVLGGLDGFTIFAPTNEAFEAIDSKVFQMILGSPDLLNQIILYHVVPPKMSPTWISALLFEYYLPTLQGEIPLRLNVYRKKGSSIVSGEIVTVNGALIFDSLQVCNNGYVYFIEKVLNPRDLAPDNTQIEVLKNNGFTTLLKFYEILGLTPEVNIFFRYETLFAPTDEAFAALPPGTLESLFANPRALLRNHFISGTFYKYGLVSGPVPTYSGLNVEVEVIPGGAIFGNANVVLPDLTTVEGVIHGIDAVILG</sequence>
<evidence type="ECO:0000313" key="4">
    <source>
        <dbReference type="Proteomes" id="UP001234178"/>
    </source>
</evidence>
<dbReference type="EMBL" id="JAOYFB010000037">
    <property type="protein sequence ID" value="KAK4023673.1"/>
    <property type="molecule type" value="Genomic_DNA"/>
</dbReference>
<keyword evidence="4" id="KW-1185">Reference proteome</keyword>
<accession>A0ABR0AEY4</accession>
<dbReference type="Proteomes" id="UP001234178">
    <property type="component" value="Unassembled WGS sequence"/>
</dbReference>
<comment type="caution">
    <text evidence="3">The sequence shown here is derived from an EMBL/GenBank/DDBJ whole genome shotgun (WGS) entry which is preliminary data.</text>
</comment>
<feature type="domain" description="FAS1" evidence="2">
    <location>
        <begin position="183"/>
        <end position="310"/>
    </location>
</feature>
<dbReference type="InterPro" id="IPR036378">
    <property type="entry name" value="FAS1_dom_sf"/>
</dbReference>
<evidence type="ECO:0000256" key="1">
    <source>
        <dbReference type="SAM" id="SignalP"/>
    </source>
</evidence>
<dbReference type="InterPro" id="IPR000782">
    <property type="entry name" value="FAS1_domain"/>
</dbReference>
<feature type="signal peptide" evidence="1">
    <location>
        <begin position="1"/>
        <end position="15"/>
    </location>
</feature>
<feature type="chain" id="PRO_5047010051" description="FAS1 domain-containing protein" evidence="1">
    <location>
        <begin position="16"/>
        <end position="312"/>
    </location>
</feature>
<protein>
    <recommendedName>
        <fullName evidence="2">FAS1 domain-containing protein</fullName>
    </recommendedName>
</protein>
<organism evidence="3 4">
    <name type="scientific">Daphnia magna</name>
    <dbReference type="NCBI Taxonomy" id="35525"/>
    <lineage>
        <taxon>Eukaryota</taxon>
        <taxon>Metazoa</taxon>
        <taxon>Ecdysozoa</taxon>
        <taxon>Arthropoda</taxon>
        <taxon>Crustacea</taxon>
        <taxon>Branchiopoda</taxon>
        <taxon>Diplostraca</taxon>
        <taxon>Cladocera</taxon>
        <taxon>Anomopoda</taxon>
        <taxon>Daphniidae</taxon>
        <taxon>Daphnia</taxon>
    </lineage>
</organism>
<dbReference type="PANTHER" id="PTHR10900">
    <property type="entry name" value="PERIOSTIN-RELATED"/>
    <property type="match status" value="1"/>
</dbReference>
<proteinExistence type="predicted"/>
<dbReference type="SUPFAM" id="SSF82153">
    <property type="entry name" value="FAS1 domain"/>
    <property type="match status" value="2"/>
</dbReference>
<evidence type="ECO:0000313" key="3">
    <source>
        <dbReference type="EMBL" id="KAK4023673.1"/>
    </source>
</evidence>
<dbReference type="PROSITE" id="PS50213">
    <property type="entry name" value="FAS1"/>
    <property type="match status" value="2"/>
</dbReference>
<dbReference type="Pfam" id="PF02469">
    <property type="entry name" value="Fasciclin"/>
    <property type="match status" value="2"/>
</dbReference>